<reference evidence="7" key="1">
    <citation type="submission" date="2020-07" db="EMBL/GenBank/DDBJ databases">
        <title>Genome sequence and genetic diversity analysis of an under-domesticated orphan crop, white fonio (Digitaria exilis).</title>
        <authorList>
            <person name="Bennetzen J.L."/>
            <person name="Chen S."/>
            <person name="Ma X."/>
            <person name="Wang X."/>
            <person name="Yssel A.E.J."/>
            <person name="Chaluvadi S.R."/>
            <person name="Johnson M."/>
            <person name="Gangashetty P."/>
            <person name="Hamidou F."/>
            <person name="Sanogo M.D."/>
            <person name="Zwaenepoel A."/>
            <person name="Wallace J."/>
            <person name="Van De Peer Y."/>
            <person name="Van Deynze A."/>
        </authorList>
    </citation>
    <scope>NUCLEOTIDE SEQUENCE</scope>
    <source>
        <tissue evidence="7">Leaves</tissue>
    </source>
</reference>
<evidence type="ECO:0000256" key="4">
    <source>
        <dbReference type="ARBA" id="ARBA00023242"/>
    </source>
</evidence>
<comment type="caution">
    <text evidence="7">The sequence shown here is derived from an EMBL/GenBank/DDBJ whole genome shotgun (WGS) entry which is preliminary data.</text>
</comment>
<comment type="subcellular location">
    <subcellularLocation>
        <location evidence="2">Chromosome</location>
    </subcellularLocation>
    <subcellularLocation>
        <location evidence="1">Nucleus</location>
    </subcellularLocation>
</comment>
<dbReference type="InterPro" id="IPR051294">
    <property type="entry name" value="HORMA_MeioticProgression"/>
</dbReference>
<dbReference type="GO" id="GO:0051321">
    <property type="term" value="P:meiotic cell cycle"/>
    <property type="evidence" value="ECO:0007669"/>
    <property type="project" value="UniProtKB-KW"/>
</dbReference>
<dbReference type="Proteomes" id="UP000636709">
    <property type="component" value="Unassembled WGS sequence"/>
</dbReference>
<evidence type="ECO:0000313" key="7">
    <source>
        <dbReference type="EMBL" id="KAF8660673.1"/>
    </source>
</evidence>
<keyword evidence="3" id="KW-0158">Chromosome</keyword>
<dbReference type="AlphaFoldDB" id="A0A835E496"/>
<evidence type="ECO:0000256" key="1">
    <source>
        <dbReference type="ARBA" id="ARBA00004123"/>
    </source>
</evidence>
<accession>A0A835E496</accession>
<keyword evidence="4" id="KW-0539">Nucleus</keyword>
<evidence type="ECO:0000313" key="8">
    <source>
        <dbReference type="Proteomes" id="UP000636709"/>
    </source>
</evidence>
<evidence type="ECO:0000256" key="5">
    <source>
        <dbReference type="ARBA" id="ARBA00023254"/>
    </source>
</evidence>
<keyword evidence="5" id="KW-0469">Meiosis</keyword>
<proteinExistence type="predicted"/>
<dbReference type="PANTHER" id="PTHR48225:SF7">
    <property type="entry name" value="MEIOSIS-SPECIFIC PROTEIN HOP1"/>
    <property type="match status" value="1"/>
</dbReference>
<sequence length="257" mass="28941">MLADQTHLIIGAAVLSRAHPSRLNFEAVCITLEEDRPRAWVAFVRDDDDCSWRALPRSKLAAMDHLHSLSLEERCVHTGAHIYWRIGNSGNLLALDSHSKEFSLGPALDDQGRDFSSDGIGKKAEDGQRMAPGPENDCQIFPYHLCWPPDFLATLKGDAWTENVMNLVRVAVHNICYIRGLFEKTFFCDMFVAPEGVCDALQRKYLRIILFIIFEEDGALIEEYSLSFSYGEKIGMALWLSGCTESMWTMTCNAADI</sequence>
<feature type="domain" description="HORMA" evidence="6">
    <location>
        <begin position="195"/>
        <end position="233"/>
    </location>
</feature>
<dbReference type="Pfam" id="PF02301">
    <property type="entry name" value="HORMA"/>
    <property type="match status" value="1"/>
</dbReference>
<dbReference type="EMBL" id="JACEFO010002434">
    <property type="protein sequence ID" value="KAF8660673.1"/>
    <property type="molecule type" value="Genomic_DNA"/>
</dbReference>
<dbReference type="SUPFAM" id="SSF56019">
    <property type="entry name" value="The spindle assembly checkpoint protein mad2"/>
    <property type="match status" value="1"/>
</dbReference>
<dbReference type="InterPro" id="IPR003511">
    <property type="entry name" value="HORMA_dom"/>
</dbReference>
<dbReference type="Gene3D" id="3.30.900.10">
    <property type="entry name" value="HORMA domain"/>
    <property type="match status" value="1"/>
</dbReference>
<dbReference type="GO" id="GO:0005694">
    <property type="term" value="C:chromosome"/>
    <property type="evidence" value="ECO:0007669"/>
    <property type="project" value="UniProtKB-SubCell"/>
</dbReference>
<protein>
    <recommendedName>
        <fullName evidence="6">HORMA domain-containing protein</fullName>
    </recommendedName>
</protein>
<dbReference type="InterPro" id="IPR036570">
    <property type="entry name" value="HORMA_dom_sf"/>
</dbReference>
<gene>
    <name evidence="7" type="ORF">HU200_057499</name>
</gene>
<evidence type="ECO:0000259" key="6">
    <source>
        <dbReference type="Pfam" id="PF02301"/>
    </source>
</evidence>
<name>A0A835E496_9POAL</name>
<keyword evidence="8" id="KW-1185">Reference proteome</keyword>
<evidence type="ECO:0000256" key="3">
    <source>
        <dbReference type="ARBA" id="ARBA00022454"/>
    </source>
</evidence>
<evidence type="ECO:0000256" key="2">
    <source>
        <dbReference type="ARBA" id="ARBA00004286"/>
    </source>
</evidence>
<dbReference type="OrthoDB" id="1928087at2759"/>
<dbReference type="PANTHER" id="PTHR48225">
    <property type="entry name" value="HORMA DOMAIN-CONTAINING PROTEIN 1"/>
    <property type="match status" value="1"/>
</dbReference>
<organism evidence="7 8">
    <name type="scientific">Digitaria exilis</name>
    <dbReference type="NCBI Taxonomy" id="1010633"/>
    <lineage>
        <taxon>Eukaryota</taxon>
        <taxon>Viridiplantae</taxon>
        <taxon>Streptophyta</taxon>
        <taxon>Embryophyta</taxon>
        <taxon>Tracheophyta</taxon>
        <taxon>Spermatophyta</taxon>
        <taxon>Magnoliopsida</taxon>
        <taxon>Liliopsida</taxon>
        <taxon>Poales</taxon>
        <taxon>Poaceae</taxon>
        <taxon>PACMAD clade</taxon>
        <taxon>Panicoideae</taxon>
        <taxon>Panicodae</taxon>
        <taxon>Paniceae</taxon>
        <taxon>Anthephorinae</taxon>
        <taxon>Digitaria</taxon>
    </lineage>
</organism>
<dbReference type="GO" id="GO:0005634">
    <property type="term" value="C:nucleus"/>
    <property type="evidence" value="ECO:0007669"/>
    <property type="project" value="UniProtKB-SubCell"/>
</dbReference>